<sequence>MKDDSIDLATLEHKQIIPWGQKFVGVSDENYSKRNVKIAILDSGINMDHKDLNGKIKKRFNAINTDENIIDDFNHGTAIAGIITANDNDFGIIGIVQNVEIYDVKVLGENGTGDVKSLIRGINWAIDQDVDIIHISSGVETNSVDLEETINTAVDRDIIIVAAAGNTFGLFVNYPAKYSNVLSISAIDENLVYLSTSGKGKIDFSAPGKNIISTNNKGTYEHYSGTSFATAYATGVIATQLNKKDINSPNREILKDLDDNTFKYDTDKPTEMYGKGILIN</sequence>
<evidence type="ECO:0000313" key="1">
    <source>
        <dbReference type="EMBL" id="MDX8045705.1"/>
    </source>
</evidence>
<keyword evidence="2" id="KW-1185">Reference proteome</keyword>
<gene>
    <name evidence="1" type="ORF">SH601_06850</name>
</gene>
<comment type="caution">
    <text evidence="1">The sequence shown here is derived from an EMBL/GenBank/DDBJ whole genome shotgun (WGS) entry which is preliminary data.</text>
</comment>
<organism evidence="1 2">
    <name type="scientific">Gracilibacillus pellucidus</name>
    <dbReference type="NCBI Taxonomy" id="3095368"/>
    <lineage>
        <taxon>Bacteria</taxon>
        <taxon>Bacillati</taxon>
        <taxon>Bacillota</taxon>
        <taxon>Bacilli</taxon>
        <taxon>Bacillales</taxon>
        <taxon>Bacillaceae</taxon>
        <taxon>Gracilibacillus</taxon>
    </lineage>
</organism>
<dbReference type="Proteomes" id="UP001277972">
    <property type="component" value="Unassembled WGS sequence"/>
</dbReference>
<proteinExistence type="predicted"/>
<evidence type="ECO:0000313" key="2">
    <source>
        <dbReference type="Proteomes" id="UP001277972"/>
    </source>
</evidence>
<reference evidence="1" key="1">
    <citation type="submission" date="2023-11" db="EMBL/GenBank/DDBJ databases">
        <title>Gracilibacillus pellucida a moderately halophilic bacterium isolated from saline soil in Xinjiang province.</title>
        <authorList>
            <person name="Zhang Z."/>
            <person name="Tan F."/>
            <person name="Wang Y."/>
            <person name="Xia M."/>
        </authorList>
    </citation>
    <scope>NUCLEOTIDE SEQUENCE</scope>
    <source>
        <strain evidence="1">S3-1-1</strain>
    </source>
</reference>
<protein>
    <submittedName>
        <fullName evidence="1">S8 family serine peptidase</fullName>
    </submittedName>
</protein>
<dbReference type="EMBL" id="JAWZSR010000003">
    <property type="protein sequence ID" value="MDX8045705.1"/>
    <property type="molecule type" value="Genomic_DNA"/>
</dbReference>
<accession>A0ACC6M411</accession>
<name>A0ACC6M411_9BACI</name>